<evidence type="ECO:0000256" key="5">
    <source>
        <dbReference type="RuleBase" id="RU362121"/>
    </source>
</evidence>
<evidence type="ECO:0000256" key="3">
    <source>
        <dbReference type="ARBA" id="ARBA00023004"/>
    </source>
</evidence>
<dbReference type="EMBL" id="JABEBT010000027">
    <property type="protein sequence ID" value="KAF7636662.1"/>
    <property type="molecule type" value="Genomic_DNA"/>
</dbReference>
<dbReference type="Proteomes" id="UP000605970">
    <property type="component" value="Unassembled WGS sequence"/>
</dbReference>
<dbReference type="AlphaFoldDB" id="A0A8S9ZSL8"/>
<gene>
    <name evidence="7" type="ORF">Mgra_00003840</name>
</gene>
<dbReference type="GO" id="GO:0020037">
    <property type="term" value="F:heme binding"/>
    <property type="evidence" value="ECO:0007669"/>
    <property type="project" value="UniProtKB-UniRule"/>
</dbReference>
<dbReference type="SMART" id="SM01375">
    <property type="entry name" value="Dynein_light"/>
    <property type="match status" value="1"/>
</dbReference>
<dbReference type="InterPro" id="IPR036400">
    <property type="entry name" value="Cyt_B5-like_heme/steroid_sf"/>
</dbReference>
<dbReference type="SMART" id="SM01117">
    <property type="entry name" value="Cyt-b5"/>
    <property type="match status" value="1"/>
</dbReference>
<keyword evidence="8" id="KW-1185">Reference proteome</keyword>
<dbReference type="Pfam" id="PF00173">
    <property type="entry name" value="Cyt-b5"/>
    <property type="match status" value="1"/>
</dbReference>
<comment type="similarity">
    <text evidence="4 5">Belongs to the cytochrome b5 family.</text>
</comment>
<reference evidence="7" key="1">
    <citation type="journal article" date="2020" name="Ecol. Evol.">
        <title>Genome structure and content of the rice root-knot nematode (Meloidogyne graminicola).</title>
        <authorList>
            <person name="Phan N.T."/>
            <person name="Danchin E.G.J."/>
            <person name="Klopp C."/>
            <person name="Perfus-Barbeoch L."/>
            <person name="Kozlowski D.K."/>
            <person name="Koutsovoulos G.D."/>
            <person name="Lopez-Roques C."/>
            <person name="Bouchez O."/>
            <person name="Zahm M."/>
            <person name="Besnard G."/>
            <person name="Bellafiore S."/>
        </authorList>
    </citation>
    <scope>NUCLEOTIDE SEQUENCE</scope>
    <source>
        <strain evidence="7">VN-18</strain>
    </source>
</reference>
<feature type="domain" description="Cytochrome b5 heme-binding" evidence="6">
    <location>
        <begin position="1"/>
        <end position="97"/>
    </location>
</feature>
<dbReference type="SUPFAM" id="SSF55856">
    <property type="entry name" value="Cytochrome b5-like heme/steroid binding domain"/>
    <property type="match status" value="1"/>
</dbReference>
<dbReference type="GO" id="GO:0030286">
    <property type="term" value="C:dynein complex"/>
    <property type="evidence" value="ECO:0007669"/>
    <property type="project" value="InterPro"/>
</dbReference>
<dbReference type="InterPro" id="IPR018506">
    <property type="entry name" value="Cyt_B5_heme-BS"/>
</dbReference>
<evidence type="ECO:0000256" key="2">
    <source>
        <dbReference type="ARBA" id="ARBA00022723"/>
    </source>
</evidence>
<accession>A0A8S9ZSL8</accession>
<dbReference type="InterPro" id="IPR001199">
    <property type="entry name" value="Cyt_B5-like_heme/steroid-bd"/>
</dbReference>
<dbReference type="OrthoDB" id="260519at2759"/>
<dbReference type="GO" id="GO:0016020">
    <property type="term" value="C:membrane"/>
    <property type="evidence" value="ECO:0007669"/>
    <property type="project" value="TreeGrafter"/>
</dbReference>
<name>A0A8S9ZSL8_9BILA</name>
<dbReference type="PANTHER" id="PTHR19359">
    <property type="entry name" value="CYTOCHROME B5"/>
    <property type="match status" value="1"/>
</dbReference>
<organism evidence="7 8">
    <name type="scientific">Meloidogyne graminicola</name>
    <dbReference type="NCBI Taxonomy" id="189291"/>
    <lineage>
        <taxon>Eukaryota</taxon>
        <taxon>Metazoa</taxon>
        <taxon>Ecdysozoa</taxon>
        <taxon>Nematoda</taxon>
        <taxon>Chromadorea</taxon>
        <taxon>Rhabditida</taxon>
        <taxon>Tylenchina</taxon>
        <taxon>Tylenchomorpha</taxon>
        <taxon>Tylenchoidea</taxon>
        <taxon>Meloidogynidae</taxon>
        <taxon>Meloidogyninae</taxon>
        <taxon>Meloidogyne</taxon>
    </lineage>
</organism>
<dbReference type="Gene3D" id="3.30.740.10">
    <property type="entry name" value="Protein Inhibitor Of Neuronal Nitric Oxide Synthase"/>
    <property type="match status" value="1"/>
</dbReference>
<protein>
    <submittedName>
        <fullName evidence="7">Cytochrome b5 heme-binding domain-containing protein</fullName>
    </submittedName>
</protein>
<dbReference type="PROSITE" id="PS50255">
    <property type="entry name" value="CYTOCHROME_B5_2"/>
    <property type="match status" value="1"/>
</dbReference>
<evidence type="ECO:0000256" key="4">
    <source>
        <dbReference type="ARBA" id="ARBA00038168"/>
    </source>
</evidence>
<sequence>MSLFYFEKINLNNKRPSFIDKLPFFTREDVRLNINRNWIIIGNLVFDLTDFLKLHPGGDEILLEFIGMDATSVFEDMHSNNIKASIVLLKYVIGRLKGKEENKEINIINSKMSKEMENEVIDYAILANIKYNNKHLEIAKYIEEEFNNKYGKYWCCIVGEGNFQTSCYYNSNNYICFNLNQLNIILFKTP</sequence>
<dbReference type="InterPro" id="IPR037177">
    <property type="entry name" value="DLC_sf"/>
</dbReference>
<evidence type="ECO:0000256" key="1">
    <source>
        <dbReference type="ARBA" id="ARBA00022617"/>
    </source>
</evidence>
<dbReference type="PROSITE" id="PS00191">
    <property type="entry name" value="CYTOCHROME_B5_1"/>
    <property type="match status" value="1"/>
</dbReference>
<dbReference type="InterPro" id="IPR050668">
    <property type="entry name" value="Cytochrome_b5"/>
</dbReference>
<dbReference type="PRINTS" id="PR00363">
    <property type="entry name" value="CYTOCHROMEB5"/>
</dbReference>
<dbReference type="PANTHER" id="PTHR19359:SF25">
    <property type="entry name" value="CYTOCHROME B5 HEME-BINDING DOMAIN-CONTAINING PROTEIN"/>
    <property type="match status" value="1"/>
</dbReference>
<dbReference type="GO" id="GO:0046872">
    <property type="term" value="F:metal ion binding"/>
    <property type="evidence" value="ECO:0007669"/>
    <property type="project" value="UniProtKB-UniRule"/>
</dbReference>
<evidence type="ECO:0000313" key="8">
    <source>
        <dbReference type="Proteomes" id="UP000605970"/>
    </source>
</evidence>
<keyword evidence="1 5" id="KW-0349">Heme</keyword>
<dbReference type="Pfam" id="PF01221">
    <property type="entry name" value="Dynein_light"/>
    <property type="match status" value="1"/>
</dbReference>
<dbReference type="SUPFAM" id="SSF54648">
    <property type="entry name" value="DLC"/>
    <property type="match status" value="1"/>
</dbReference>
<evidence type="ECO:0000259" key="6">
    <source>
        <dbReference type="PROSITE" id="PS50255"/>
    </source>
</evidence>
<comment type="caution">
    <text evidence="7">The sequence shown here is derived from an EMBL/GenBank/DDBJ whole genome shotgun (WGS) entry which is preliminary data.</text>
</comment>
<dbReference type="Gene3D" id="3.10.120.10">
    <property type="entry name" value="Cytochrome b5-like heme/steroid binding domain"/>
    <property type="match status" value="1"/>
</dbReference>
<dbReference type="InterPro" id="IPR001372">
    <property type="entry name" value="Dynein_light_chain_typ-1/2"/>
</dbReference>
<keyword evidence="2 5" id="KW-0479">Metal-binding</keyword>
<dbReference type="GO" id="GO:0007017">
    <property type="term" value="P:microtubule-based process"/>
    <property type="evidence" value="ECO:0007669"/>
    <property type="project" value="InterPro"/>
</dbReference>
<keyword evidence="3 5" id="KW-0408">Iron</keyword>
<proteinExistence type="inferred from homology"/>
<evidence type="ECO:0000313" key="7">
    <source>
        <dbReference type="EMBL" id="KAF7636662.1"/>
    </source>
</evidence>